<feature type="transmembrane region" description="Helical" evidence="1">
    <location>
        <begin position="12"/>
        <end position="32"/>
    </location>
</feature>
<reference evidence="2 3" key="1">
    <citation type="journal article" date="2015" name="Genome Biol. Evol.">
        <title>Phylogenomic analyses indicate that early fungi evolved digesting cell walls of algal ancestors of land plants.</title>
        <authorList>
            <person name="Chang Y."/>
            <person name="Wang S."/>
            <person name="Sekimoto S."/>
            <person name="Aerts A.L."/>
            <person name="Choi C."/>
            <person name="Clum A."/>
            <person name="LaButti K.M."/>
            <person name="Lindquist E.A."/>
            <person name="Yee Ngan C."/>
            <person name="Ohm R.A."/>
            <person name="Salamov A.A."/>
            <person name="Grigoriev I.V."/>
            <person name="Spatafora J.W."/>
            <person name="Berbee M.L."/>
        </authorList>
    </citation>
    <scope>NUCLEOTIDE SEQUENCE [LARGE SCALE GENOMIC DNA]</scope>
    <source>
        <strain evidence="2 3">NRRL 28638</strain>
    </source>
</reference>
<sequence>MAYLSPSVKFTLFYLQIIILEIVAPYVVFLALEPVLGAVVSTLLTPLPVLLSILITLILYRIIEPLSVLFFSICVFGALLTYLLSDPVYCQVSISILYILIGVAFLVTEYYTPKSLTFYFGRPWFAKGQSELNTIWNARFSKNPSFRHQLKVNSWAWAIGFFLLGGISLVLCFLVEFNLTMIIILILTFVQLILNGGFSWFYSRYYEEIEVEKVEFAKV</sequence>
<dbReference type="EMBL" id="KQ964467">
    <property type="protein sequence ID" value="KXN71768.1"/>
    <property type="molecule type" value="Genomic_DNA"/>
</dbReference>
<feature type="transmembrane region" description="Helical" evidence="1">
    <location>
        <begin position="182"/>
        <end position="203"/>
    </location>
</feature>
<keyword evidence="1" id="KW-0812">Transmembrane</keyword>
<feature type="transmembrane region" description="Helical" evidence="1">
    <location>
        <begin position="66"/>
        <end position="85"/>
    </location>
</feature>
<proteinExistence type="predicted"/>
<dbReference type="NCBIfam" id="NF041646">
    <property type="entry name" value="VC0807_fam"/>
    <property type="match status" value="1"/>
</dbReference>
<keyword evidence="1" id="KW-1133">Transmembrane helix</keyword>
<gene>
    <name evidence="2" type="ORF">CONCODRAFT_5477</name>
</gene>
<feature type="transmembrane region" description="Helical" evidence="1">
    <location>
        <begin position="38"/>
        <end position="59"/>
    </location>
</feature>
<evidence type="ECO:0000313" key="3">
    <source>
        <dbReference type="Proteomes" id="UP000070444"/>
    </source>
</evidence>
<feature type="transmembrane region" description="Helical" evidence="1">
    <location>
        <begin position="155"/>
        <end position="176"/>
    </location>
</feature>
<organism evidence="2 3">
    <name type="scientific">Conidiobolus coronatus (strain ATCC 28846 / CBS 209.66 / NRRL 28638)</name>
    <name type="common">Delacroixia coronata</name>
    <dbReference type="NCBI Taxonomy" id="796925"/>
    <lineage>
        <taxon>Eukaryota</taxon>
        <taxon>Fungi</taxon>
        <taxon>Fungi incertae sedis</taxon>
        <taxon>Zoopagomycota</taxon>
        <taxon>Entomophthoromycotina</taxon>
        <taxon>Entomophthoromycetes</taxon>
        <taxon>Entomophthorales</taxon>
        <taxon>Ancylistaceae</taxon>
        <taxon>Conidiobolus</taxon>
    </lineage>
</organism>
<keyword evidence="3" id="KW-1185">Reference proteome</keyword>
<dbReference type="AlphaFoldDB" id="A0A137P9S8"/>
<name>A0A137P9S8_CONC2</name>
<evidence type="ECO:0000313" key="2">
    <source>
        <dbReference type="EMBL" id="KXN71768.1"/>
    </source>
</evidence>
<accession>A0A137P9S8</accession>
<feature type="transmembrane region" description="Helical" evidence="1">
    <location>
        <begin position="91"/>
        <end position="112"/>
    </location>
</feature>
<protein>
    <submittedName>
        <fullName evidence="2">Uncharacterized protein</fullName>
    </submittedName>
</protein>
<dbReference type="Proteomes" id="UP000070444">
    <property type="component" value="Unassembled WGS sequence"/>
</dbReference>
<keyword evidence="1" id="KW-0472">Membrane</keyword>
<evidence type="ECO:0000256" key="1">
    <source>
        <dbReference type="SAM" id="Phobius"/>
    </source>
</evidence>